<proteinExistence type="predicted"/>
<evidence type="ECO:0000313" key="2">
    <source>
        <dbReference type="Proteomes" id="UP000786183"/>
    </source>
</evidence>
<comment type="caution">
    <text evidence="1">The sequence shown here is derived from an EMBL/GenBank/DDBJ whole genome shotgun (WGS) entry which is preliminary data.</text>
</comment>
<name>A0ABS7WRT2_9BACT</name>
<organism evidence="1 2">
    <name type="scientific">Campylobacter canadensis</name>
    <dbReference type="NCBI Taxonomy" id="449520"/>
    <lineage>
        <taxon>Bacteria</taxon>
        <taxon>Pseudomonadati</taxon>
        <taxon>Campylobacterota</taxon>
        <taxon>Epsilonproteobacteria</taxon>
        <taxon>Campylobacterales</taxon>
        <taxon>Campylobacteraceae</taxon>
        <taxon>Campylobacter</taxon>
    </lineage>
</organism>
<accession>A0ABS7WRT2</accession>
<keyword evidence="2" id="KW-1185">Reference proteome</keyword>
<dbReference type="Gene3D" id="3.30.1660.40">
    <property type="entry name" value="FlgT, N-terminal domain"/>
    <property type="match status" value="1"/>
</dbReference>
<dbReference type="InterPro" id="IPR038180">
    <property type="entry name" value="FlgT_N_sf"/>
</dbReference>
<evidence type="ECO:0000313" key="1">
    <source>
        <dbReference type="EMBL" id="MBZ7987466.1"/>
    </source>
</evidence>
<dbReference type="InterPro" id="IPR007293">
    <property type="entry name" value="FlgP"/>
</dbReference>
<gene>
    <name evidence="1" type="ORF">AVCANL283_05045</name>
</gene>
<reference evidence="1 2" key="1">
    <citation type="submission" date="2020-07" db="EMBL/GenBank/DDBJ databases">
        <title>Transfer of Campylobacter canadensis to the novel genus Avispirillum gen. nov., that also includes two novel species recovered from migratory waterfowl: Avispirillum anseris sp. nov. and Avispirillum brantae sp. nov.</title>
        <authorList>
            <person name="Miller W.G."/>
            <person name="Chapman M.H."/>
            <person name="Yee E."/>
            <person name="Inglis G.D."/>
        </authorList>
    </citation>
    <scope>NUCLEOTIDE SEQUENCE [LARGE SCALE GENOMIC DNA]</scope>
    <source>
        <strain evidence="1 2">L283</strain>
    </source>
</reference>
<keyword evidence="1" id="KW-0449">Lipoprotein</keyword>
<dbReference type="Proteomes" id="UP000786183">
    <property type="component" value="Unassembled WGS sequence"/>
</dbReference>
<sequence length="149" mass="16559">MALFLAACTSPRDANAKNEQVKKLEVRKASYQEPVLSPEEEAVRLMIFSAIGEGIPPQNTVSQAQALALAKRAAISDAYRQLAAKLYGVRVNSRENVKDAMLRSSLITTYVNGLIKNANITGEGFKNGLYTVELELKIDKYKWNELFSY</sequence>
<dbReference type="EMBL" id="JACGBB010000009">
    <property type="protein sequence ID" value="MBZ7987466.1"/>
    <property type="molecule type" value="Genomic_DNA"/>
</dbReference>
<protein>
    <submittedName>
        <fullName evidence="1">LPP20 family lipoprotein</fullName>
    </submittedName>
</protein>
<dbReference type="PIRSF" id="PIRSF028687">
    <property type="entry name" value="UCP028687"/>
    <property type="match status" value="1"/>
</dbReference>